<feature type="compositionally biased region" description="Low complexity" evidence="1">
    <location>
        <begin position="39"/>
        <end position="52"/>
    </location>
</feature>
<evidence type="ECO:0000313" key="2">
    <source>
        <dbReference type="EMBL" id="KAL2076264.1"/>
    </source>
</evidence>
<keyword evidence="3" id="KW-1185">Reference proteome</keyword>
<sequence>MLLSPSRACLQRVAHCSLTRDHPQRTAPGHGALNSVPWSAAPPGGQSQAAPGFCCTSQSTGHTGHPLRAPPTHLSGARRPCDHKRPTLGSRGRMAGVPSFVARRSLQGTQWVGYRRVGPVPETLAGPYRPQDPVPSALESPGALGSNLRKEKSGSGIKT</sequence>
<feature type="region of interest" description="Disordered" evidence="1">
    <location>
        <begin position="20"/>
        <end position="96"/>
    </location>
</feature>
<dbReference type="Proteomes" id="UP001595075">
    <property type="component" value="Unassembled WGS sequence"/>
</dbReference>
<accession>A0ABR4D4K1</accession>
<gene>
    <name evidence="2" type="ORF">VTL71DRAFT_1207</name>
</gene>
<dbReference type="EMBL" id="JAZHXI010000001">
    <property type="protein sequence ID" value="KAL2076264.1"/>
    <property type="molecule type" value="Genomic_DNA"/>
</dbReference>
<protein>
    <submittedName>
        <fullName evidence="2">Uncharacterized protein</fullName>
    </submittedName>
</protein>
<reference evidence="2 3" key="1">
    <citation type="journal article" date="2024" name="Commun. Biol.">
        <title>Comparative genomic analysis of thermophilic fungi reveals convergent evolutionary adaptations and gene losses.</title>
        <authorList>
            <person name="Steindorff A.S."/>
            <person name="Aguilar-Pontes M.V."/>
            <person name="Robinson A.J."/>
            <person name="Andreopoulos B."/>
            <person name="LaButti K."/>
            <person name="Kuo A."/>
            <person name="Mondo S."/>
            <person name="Riley R."/>
            <person name="Otillar R."/>
            <person name="Haridas S."/>
            <person name="Lipzen A."/>
            <person name="Grimwood J."/>
            <person name="Schmutz J."/>
            <person name="Clum A."/>
            <person name="Reid I.D."/>
            <person name="Moisan M.C."/>
            <person name="Butler G."/>
            <person name="Nguyen T.T.M."/>
            <person name="Dewar K."/>
            <person name="Conant G."/>
            <person name="Drula E."/>
            <person name="Henrissat B."/>
            <person name="Hansel C."/>
            <person name="Singer S."/>
            <person name="Hutchinson M.I."/>
            <person name="de Vries R.P."/>
            <person name="Natvig D.O."/>
            <person name="Powell A.J."/>
            <person name="Tsang A."/>
            <person name="Grigoriev I.V."/>
        </authorList>
    </citation>
    <scope>NUCLEOTIDE SEQUENCE [LARGE SCALE GENOMIC DNA]</scope>
    <source>
        <strain evidence="2 3">CBS 494.80</strain>
    </source>
</reference>
<organism evidence="2 3">
    <name type="scientific">Oculimacula yallundae</name>
    <dbReference type="NCBI Taxonomy" id="86028"/>
    <lineage>
        <taxon>Eukaryota</taxon>
        <taxon>Fungi</taxon>
        <taxon>Dikarya</taxon>
        <taxon>Ascomycota</taxon>
        <taxon>Pezizomycotina</taxon>
        <taxon>Leotiomycetes</taxon>
        <taxon>Helotiales</taxon>
        <taxon>Ploettnerulaceae</taxon>
        <taxon>Oculimacula</taxon>
    </lineage>
</organism>
<evidence type="ECO:0000256" key="1">
    <source>
        <dbReference type="SAM" id="MobiDB-lite"/>
    </source>
</evidence>
<name>A0ABR4D4K1_9HELO</name>
<proteinExistence type="predicted"/>
<evidence type="ECO:0000313" key="3">
    <source>
        <dbReference type="Proteomes" id="UP001595075"/>
    </source>
</evidence>
<feature type="region of interest" description="Disordered" evidence="1">
    <location>
        <begin position="119"/>
        <end position="159"/>
    </location>
</feature>
<comment type="caution">
    <text evidence="2">The sequence shown here is derived from an EMBL/GenBank/DDBJ whole genome shotgun (WGS) entry which is preliminary data.</text>
</comment>